<feature type="domain" description="GH18" evidence="17">
    <location>
        <begin position="114"/>
        <end position="471"/>
    </location>
</feature>
<dbReference type="GO" id="GO:0006032">
    <property type="term" value="P:chitin catabolic process"/>
    <property type="evidence" value="ECO:0007669"/>
    <property type="project" value="UniProtKB-KW"/>
</dbReference>
<evidence type="ECO:0000256" key="14">
    <source>
        <dbReference type="SAM" id="MobiDB-lite"/>
    </source>
</evidence>
<dbReference type="InterPro" id="IPR029070">
    <property type="entry name" value="Chitinase_insertion_sf"/>
</dbReference>
<dbReference type="EMBL" id="JAIWOZ010000003">
    <property type="protein sequence ID" value="KAH6608262.1"/>
    <property type="molecule type" value="Genomic_DNA"/>
</dbReference>
<evidence type="ECO:0000313" key="18">
    <source>
        <dbReference type="EMBL" id="KAH6608262.1"/>
    </source>
</evidence>
<keyword evidence="10 13" id="KW-0326">Glycosidase</keyword>
<feature type="disulfide bond" evidence="12">
    <location>
        <begin position="78"/>
        <end position="90"/>
    </location>
</feature>
<feature type="disulfide bond" evidence="12">
    <location>
        <begin position="35"/>
        <end position="49"/>
    </location>
</feature>
<dbReference type="Proteomes" id="UP000827724">
    <property type="component" value="Unassembled WGS sequence"/>
</dbReference>
<organism evidence="18 19">
    <name type="scientific">Trichoderma cornu-damae</name>
    <dbReference type="NCBI Taxonomy" id="654480"/>
    <lineage>
        <taxon>Eukaryota</taxon>
        <taxon>Fungi</taxon>
        <taxon>Dikarya</taxon>
        <taxon>Ascomycota</taxon>
        <taxon>Pezizomycotina</taxon>
        <taxon>Sordariomycetes</taxon>
        <taxon>Hypocreomycetidae</taxon>
        <taxon>Hypocreales</taxon>
        <taxon>Hypocreaceae</taxon>
        <taxon>Trichoderma</taxon>
    </lineage>
</organism>
<feature type="domain" description="Chitin-binding type-1" evidence="16">
    <location>
        <begin position="22"/>
        <end position="59"/>
    </location>
</feature>
<keyword evidence="8" id="KW-0146">Chitin degradation</keyword>
<sequence>MNKLLAFAVLICCLLQLSLQQEPQCSGSKLCPEGCCSSAGFCGYGPDYCGKGCQSTCDSKSECNPGWDSDEFSDKDSCPLNVCCSKHGFCGYTEDFCGNSTVKRPSCASDKEVTRVIGYFEAWAPSKRSCYSMMPEEIPYGQYTHIIFSFGTINPGTFKVSAGDAQTEYMMSRIGAIKVIQPDIKIWVALGGWAFNDPGPTQTTFSDIAASSANTNTFLDSLVQMMNKYGFDGVDIDWEYPVAEDRSGRPADFQNAVTFMKKLRERMKDSKRGVSMAIPASYWYLQNFDIKALESQVDWFNIMTYDVHGSWDIDNQWTGPWVNSHTNMTEIQQALDLLWRNDISPTKVTMGMSFYSRSFTLTDPGCSKLGCRVSSGGNAGKCSDTVGVLLHPEIQDIVAEKKLTPVLDRDGAVKTISWGNQWVSFDDVATWRLKGNIARGQCIEGFMVWAMSQDDSKATNIKALNQALGRKTPDFPTFDPNDKPVEAQPALAPKLCRWTSCFEGCPSGFKEVQRDGHPEIMLDTSICSDQFDNLGFARLCCPSSSPLPTCTWRGHRNSGNCQPGCEAGEVEVGSLTTGCKKNWQSACCTSTDVTKAYGECIWTGCTDDPEHICANKYIVYSPQGWGGHQSCKNGQSRALCCPNPPPTEFATDCKWVPKLGFLKGGGLDNICEGACPQDSVKLSLAIGFHLVPGRETACYGYNAFCCADPKPIESRDPSDDDSFGSTQAKEFKLLVAKYMENPTCPATIIEPTIHDQYGGSGGDGAMKRDLVRDAQRYEIIQARATDCTLANWERMLSYATLMFSVSQVGFDGVRSIWDNDFAGYFDEQYLYSTLSSFFSLFPWLDRRAWLEYILLNPHTAGEGMRNVRRADSAFCRLPSSAAKRELGGRSRGPERTRRTIWVMDSDRSDVPNIVTIFRGMANGDLSLHYARWQYARGTASGAAPGPFLELAYWIGPQAGVDTTDNPYFDQYRDMRQRNSEWGTDRWVVFHMHIDPEDPNWLWRHDGHTYMGIPGFRVFHAQEPRRLATGAWRVDSRQTGPYTARTGWECAEGDGYWYIGSPDVVEGEFLELMQEWGEWLYAEGYVSTLGLRLIVNPPGLENGDIDPSNPGDLVEPSGSSSAAGGLDPYELNWLVYGGAYNFFPAAPPP</sequence>
<evidence type="ECO:0000256" key="15">
    <source>
        <dbReference type="SAM" id="SignalP"/>
    </source>
</evidence>
<evidence type="ECO:0000256" key="6">
    <source>
        <dbReference type="ARBA" id="ARBA00022669"/>
    </source>
</evidence>
<keyword evidence="15" id="KW-0732">Signal</keyword>
<dbReference type="SMART" id="SM00636">
    <property type="entry name" value="Glyco_18"/>
    <property type="match status" value="1"/>
</dbReference>
<dbReference type="SUPFAM" id="SSF54556">
    <property type="entry name" value="Chitinase insertion domain"/>
    <property type="match status" value="1"/>
</dbReference>
<dbReference type="InterPro" id="IPR001223">
    <property type="entry name" value="Glyco_hydro18_cat"/>
</dbReference>
<keyword evidence="11" id="KW-0624">Polysaccharide degradation</keyword>
<dbReference type="InterPro" id="IPR050314">
    <property type="entry name" value="Glycosyl_Hydrlase_18"/>
</dbReference>
<feature type="domain" description="Chitin-binding type-1" evidence="16">
    <location>
        <begin position="60"/>
        <end position="109"/>
    </location>
</feature>
<keyword evidence="7 13" id="KW-0378">Hydrolase</keyword>
<reference evidence="18" key="1">
    <citation type="submission" date="2021-08" db="EMBL/GenBank/DDBJ databases">
        <title>Chromosome-Level Trichoderma cornu-damae using Hi-C Data.</title>
        <authorList>
            <person name="Kim C.S."/>
        </authorList>
    </citation>
    <scope>NUCLEOTIDE SEQUENCE</scope>
    <source>
        <strain evidence="18">KA19-0412C</strain>
    </source>
</reference>
<dbReference type="PANTHER" id="PTHR11177">
    <property type="entry name" value="CHITINASE"/>
    <property type="match status" value="1"/>
</dbReference>
<dbReference type="Pfam" id="PF00704">
    <property type="entry name" value="Glyco_hydro_18"/>
    <property type="match status" value="1"/>
</dbReference>
<dbReference type="GO" id="GO:0005576">
    <property type="term" value="C:extracellular region"/>
    <property type="evidence" value="ECO:0007669"/>
    <property type="project" value="UniProtKB-SubCell"/>
</dbReference>
<dbReference type="Pfam" id="PF00187">
    <property type="entry name" value="Chitin_bind_1"/>
    <property type="match status" value="1"/>
</dbReference>
<keyword evidence="19" id="KW-1185">Reference proteome</keyword>
<accession>A0A9P8QTJ3</accession>
<dbReference type="InterPro" id="IPR011583">
    <property type="entry name" value="Chitinase_II/V-like_cat"/>
</dbReference>
<dbReference type="OrthoDB" id="73875at2759"/>
<keyword evidence="9" id="KW-0119">Carbohydrate metabolism</keyword>
<dbReference type="CDD" id="cd00035">
    <property type="entry name" value="ChtBD1"/>
    <property type="match status" value="1"/>
</dbReference>
<evidence type="ECO:0000256" key="3">
    <source>
        <dbReference type="ARBA" id="ARBA00008682"/>
    </source>
</evidence>
<evidence type="ECO:0000256" key="9">
    <source>
        <dbReference type="ARBA" id="ARBA00023277"/>
    </source>
</evidence>
<dbReference type="SUPFAM" id="SSF51445">
    <property type="entry name" value="(Trans)glycosidases"/>
    <property type="match status" value="1"/>
</dbReference>
<gene>
    <name evidence="18" type="ORF">Trco_004575</name>
</gene>
<dbReference type="GO" id="GO:0008061">
    <property type="term" value="F:chitin binding"/>
    <property type="evidence" value="ECO:0007669"/>
    <property type="project" value="UniProtKB-UniRule"/>
</dbReference>
<feature type="signal peptide" evidence="15">
    <location>
        <begin position="1"/>
        <end position="20"/>
    </location>
</feature>
<comment type="similarity">
    <text evidence="3">Belongs to the glycosyl hydrolase 18 family. Chitinase class V subfamily.</text>
</comment>
<evidence type="ECO:0000256" key="5">
    <source>
        <dbReference type="ARBA" id="ARBA00022525"/>
    </source>
</evidence>
<evidence type="ECO:0000256" key="11">
    <source>
        <dbReference type="ARBA" id="ARBA00023326"/>
    </source>
</evidence>
<comment type="caution">
    <text evidence="18">The sequence shown here is derived from an EMBL/GenBank/DDBJ whole genome shotgun (WGS) entry which is preliminary data.</text>
</comment>
<dbReference type="AlphaFoldDB" id="A0A9P8QTJ3"/>
<evidence type="ECO:0000256" key="1">
    <source>
        <dbReference type="ARBA" id="ARBA00000822"/>
    </source>
</evidence>
<feature type="region of interest" description="Disordered" evidence="14">
    <location>
        <begin position="1101"/>
        <end position="1120"/>
    </location>
</feature>
<dbReference type="InterPro" id="IPR036861">
    <property type="entry name" value="Endochitinase-like_sf"/>
</dbReference>
<dbReference type="EC" id="3.2.1.14" evidence="4"/>
<dbReference type="InterPro" id="IPR018371">
    <property type="entry name" value="Chitin-binding_1_CS"/>
</dbReference>
<dbReference type="PROSITE" id="PS01095">
    <property type="entry name" value="GH18_1"/>
    <property type="match status" value="1"/>
</dbReference>
<dbReference type="GO" id="GO:0008843">
    <property type="term" value="F:endochitinase activity"/>
    <property type="evidence" value="ECO:0007669"/>
    <property type="project" value="UniProtKB-EC"/>
</dbReference>
<dbReference type="InterPro" id="IPR001579">
    <property type="entry name" value="Glyco_hydro_18_chit_AS"/>
</dbReference>
<evidence type="ECO:0000259" key="17">
    <source>
        <dbReference type="PROSITE" id="PS51910"/>
    </source>
</evidence>
<evidence type="ECO:0000259" key="16">
    <source>
        <dbReference type="PROSITE" id="PS50941"/>
    </source>
</evidence>
<evidence type="ECO:0000256" key="7">
    <source>
        <dbReference type="ARBA" id="ARBA00022801"/>
    </source>
</evidence>
<dbReference type="SMART" id="SM00270">
    <property type="entry name" value="ChtBD1"/>
    <property type="match status" value="2"/>
</dbReference>
<evidence type="ECO:0000256" key="13">
    <source>
        <dbReference type="RuleBase" id="RU000489"/>
    </source>
</evidence>
<evidence type="ECO:0000313" key="19">
    <source>
        <dbReference type="Proteomes" id="UP000827724"/>
    </source>
</evidence>
<dbReference type="PANTHER" id="PTHR11177:SF333">
    <property type="entry name" value="CHITINASE"/>
    <property type="match status" value="1"/>
</dbReference>
<proteinExistence type="inferred from homology"/>
<evidence type="ECO:0000256" key="4">
    <source>
        <dbReference type="ARBA" id="ARBA00012729"/>
    </source>
</evidence>
<evidence type="ECO:0000256" key="8">
    <source>
        <dbReference type="ARBA" id="ARBA00023024"/>
    </source>
</evidence>
<dbReference type="InterPro" id="IPR001002">
    <property type="entry name" value="Chitin-bd_1"/>
</dbReference>
<dbReference type="PROSITE" id="PS51910">
    <property type="entry name" value="GH18_2"/>
    <property type="match status" value="1"/>
</dbReference>
<protein>
    <recommendedName>
        <fullName evidence="4">chitinase</fullName>
        <ecNumber evidence="4">3.2.1.14</ecNumber>
    </recommendedName>
</protein>
<keyword evidence="6 12" id="KW-0147">Chitin-binding</keyword>
<keyword evidence="5" id="KW-0964">Secreted</keyword>
<evidence type="ECO:0000256" key="2">
    <source>
        <dbReference type="ARBA" id="ARBA00004613"/>
    </source>
</evidence>
<dbReference type="InterPro" id="IPR017853">
    <property type="entry name" value="GH"/>
</dbReference>
<comment type="catalytic activity">
    <reaction evidence="1">
        <text>Random endo-hydrolysis of N-acetyl-beta-D-glucosaminide (1-&gt;4)-beta-linkages in chitin and chitodextrins.</text>
        <dbReference type="EC" id="3.2.1.14"/>
    </reaction>
</comment>
<dbReference type="Gene3D" id="3.10.50.10">
    <property type="match status" value="1"/>
</dbReference>
<evidence type="ECO:0000256" key="10">
    <source>
        <dbReference type="ARBA" id="ARBA00023295"/>
    </source>
</evidence>
<comment type="subcellular location">
    <subcellularLocation>
        <location evidence="2">Secreted</location>
    </subcellularLocation>
</comment>
<dbReference type="Gene3D" id="3.20.20.80">
    <property type="entry name" value="Glycosidases"/>
    <property type="match status" value="1"/>
</dbReference>
<keyword evidence="12" id="KW-1015">Disulfide bond</keyword>
<evidence type="ECO:0000256" key="12">
    <source>
        <dbReference type="PROSITE-ProRule" id="PRU00261"/>
    </source>
</evidence>
<comment type="caution">
    <text evidence="12">Lacks conserved residue(s) required for the propagation of feature annotation.</text>
</comment>
<dbReference type="Gene3D" id="3.30.60.10">
    <property type="entry name" value="Endochitinase-like"/>
    <property type="match status" value="2"/>
</dbReference>
<dbReference type="PROSITE" id="PS50941">
    <property type="entry name" value="CHIT_BIND_I_2"/>
    <property type="match status" value="2"/>
</dbReference>
<feature type="chain" id="PRO_5040316709" description="chitinase" evidence="15">
    <location>
        <begin position="21"/>
        <end position="1148"/>
    </location>
</feature>
<dbReference type="PROSITE" id="PS00026">
    <property type="entry name" value="CHIT_BIND_I_1"/>
    <property type="match status" value="1"/>
</dbReference>
<name>A0A9P8QTJ3_9HYPO</name>
<dbReference type="GO" id="GO:0000272">
    <property type="term" value="P:polysaccharide catabolic process"/>
    <property type="evidence" value="ECO:0007669"/>
    <property type="project" value="UniProtKB-KW"/>
</dbReference>
<feature type="disulfide bond" evidence="12">
    <location>
        <begin position="53"/>
        <end position="57"/>
    </location>
</feature>
<dbReference type="SUPFAM" id="SSF57016">
    <property type="entry name" value="Plant lectins/antimicrobial peptides"/>
    <property type="match status" value="2"/>
</dbReference>
<feature type="disulfide bond" evidence="12">
    <location>
        <begin position="83"/>
        <end position="97"/>
    </location>
</feature>